<proteinExistence type="predicted"/>
<organism evidence="1 2">
    <name type="scientific">Mycena sanguinolenta</name>
    <dbReference type="NCBI Taxonomy" id="230812"/>
    <lineage>
        <taxon>Eukaryota</taxon>
        <taxon>Fungi</taxon>
        <taxon>Dikarya</taxon>
        <taxon>Basidiomycota</taxon>
        <taxon>Agaricomycotina</taxon>
        <taxon>Agaricomycetes</taxon>
        <taxon>Agaricomycetidae</taxon>
        <taxon>Agaricales</taxon>
        <taxon>Marasmiineae</taxon>
        <taxon>Mycenaceae</taxon>
        <taxon>Mycena</taxon>
    </lineage>
</organism>
<dbReference type="AlphaFoldDB" id="A0A8H6ZCI3"/>
<evidence type="ECO:0000313" key="2">
    <source>
        <dbReference type="Proteomes" id="UP000623467"/>
    </source>
</evidence>
<sequence length="153" mass="17401">MAEILGTIATILQLVDTALKAREYLKDLPHAPAEQQKLFMEIGDLKPLLEELQKRVSGSPSTSTLQQITAPLARLNTTLGHFMAKFRPADGQLFKFSKQLAWTLWNKKEAKDYVDEFENIKSLITIWLAVEISDVYGNPEHHADKRACRLHDE</sequence>
<comment type="caution">
    <text evidence="1">The sequence shown here is derived from an EMBL/GenBank/DDBJ whole genome shotgun (WGS) entry which is preliminary data.</text>
</comment>
<reference evidence="1" key="1">
    <citation type="submission" date="2020-05" db="EMBL/GenBank/DDBJ databases">
        <title>Mycena genomes resolve the evolution of fungal bioluminescence.</title>
        <authorList>
            <person name="Tsai I.J."/>
        </authorList>
    </citation>
    <scope>NUCLEOTIDE SEQUENCE</scope>
    <source>
        <strain evidence="1">160909Yilan</strain>
    </source>
</reference>
<keyword evidence="2" id="KW-1185">Reference proteome</keyword>
<dbReference type="EMBL" id="JACAZH010000002">
    <property type="protein sequence ID" value="KAF7374371.1"/>
    <property type="molecule type" value="Genomic_DNA"/>
</dbReference>
<dbReference type="OrthoDB" id="3001009at2759"/>
<name>A0A8H6ZCI3_9AGAR</name>
<gene>
    <name evidence="1" type="ORF">MSAN_00321100</name>
</gene>
<evidence type="ECO:0000313" key="1">
    <source>
        <dbReference type="EMBL" id="KAF7374371.1"/>
    </source>
</evidence>
<accession>A0A8H6ZCI3</accession>
<dbReference type="Proteomes" id="UP000623467">
    <property type="component" value="Unassembled WGS sequence"/>
</dbReference>
<protein>
    <submittedName>
        <fullName evidence="1">SesA domain-containing protein</fullName>
    </submittedName>
</protein>